<evidence type="ECO:0000259" key="6">
    <source>
        <dbReference type="PROSITE" id="PS50207"/>
    </source>
</evidence>
<evidence type="ECO:0000259" key="7">
    <source>
        <dbReference type="PROSITE" id="PS50208"/>
    </source>
</evidence>
<dbReference type="WBParaSite" id="maker-uti_cns_0017789-snap-gene-0.1-mRNA-1">
    <property type="protein sequence ID" value="maker-uti_cns_0017789-snap-gene-0.1-mRNA-1"/>
    <property type="gene ID" value="maker-uti_cns_0017789-snap-gene-0.1"/>
</dbReference>
<keyword evidence="2" id="KW-0645">Protease</keyword>
<evidence type="ECO:0000313" key="8">
    <source>
        <dbReference type="Proteomes" id="UP000095280"/>
    </source>
</evidence>
<dbReference type="GO" id="GO:0006508">
    <property type="term" value="P:proteolysis"/>
    <property type="evidence" value="ECO:0007669"/>
    <property type="project" value="UniProtKB-KW"/>
</dbReference>
<organism evidence="8 9">
    <name type="scientific">Macrostomum lignano</name>
    <dbReference type="NCBI Taxonomy" id="282301"/>
    <lineage>
        <taxon>Eukaryota</taxon>
        <taxon>Metazoa</taxon>
        <taxon>Spiralia</taxon>
        <taxon>Lophotrochozoa</taxon>
        <taxon>Platyhelminthes</taxon>
        <taxon>Rhabditophora</taxon>
        <taxon>Macrostomorpha</taxon>
        <taxon>Macrostomida</taxon>
        <taxon>Macrostomidae</taxon>
        <taxon>Macrostomum</taxon>
    </lineage>
</organism>
<dbReference type="SUPFAM" id="SSF52129">
    <property type="entry name" value="Caspase-like"/>
    <property type="match status" value="1"/>
</dbReference>
<dbReference type="Gene3D" id="3.40.50.1460">
    <property type="match status" value="1"/>
</dbReference>
<feature type="domain" description="Caspase family p20" evidence="7">
    <location>
        <begin position="300"/>
        <end position="423"/>
    </location>
</feature>
<evidence type="ECO:0000256" key="1">
    <source>
        <dbReference type="ARBA" id="ARBA00010134"/>
    </source>
</evidence>
<dbReference type="InterPro" id="IPR015917">
    <property type="entry name" value="Pept_C14A"/>
</dbReference>
<evidence type="ECO:0000313" key="9">
    <source>
        <dbReference type="WBParaSite" id="maker-uti_cns_0017789-snap-gene-0.1-mRNA-1"/>
    </source>
</evidence>
<dbReference type="AlphaFoldDB" id="A0A1I8IW97"/>
<keyword evidence="3" id="KW-0053">Apoptosis</keyword>
<dbReference type="InterPro" id="IPR002398">
    <property type="entry name" value="Pept_C14"/>
</dbReference>
<keyword evidence="4" id="KW-0378">Hydrolase</keyword>
<name>A0A1I8IW97_9PLAT</name>
<dbReference type="PROSITE" id="PS50208">
    <property type="entry name" value="CASPASE_P20"/>
    <property type="match status" value="1"/>
</dbReference>
<accession>A0A1I8IW97</accession>
<dbReference type="GO" id="GO:0006915">
    <property type="term" value="P:apoptotic process"/>
    <property type="evidence" value="ECO:0007669"/>
    <property type="project" value="UniProtKB-KW"/>
</dbReference>
<dbReference type="PANTHER" id="PTHR47901:SF8">
    <property type="entry name" value="CASPASE-3"/>
    <property type="match status" value="1"/>
</dbReference>
<evidence type="ECO:0000256" key="5">
    <source>
        <dbReference type="RuleBase" id="RU003971"/>
    </source>
</evidence>
<dbReference type="PANTHER" id="PTHR47901">
    <property type="entry name" value="CASPASE RECRUITMENT DOMAIN-CONTAINING PROTEIN 18"/>
    <property type="match status" value="1"/>
</dbReference>
<feature type="domain" description="Caspase family p10" evidence="6">
    <location>
        <begin position="465"/>
        <end position="552"/>
    </location>
</feature>
<dbReference type="InterPro" id="IPR002138">
    <property type="entry name" value="Pept_C14_p10"/>
</dbReference>
<dbReference type="Proteomes" id="UP000095280">
    <property type="component" value="Unplaced"/>
</dbReference>
<protein>
    <submittedName>
        <fullName evidence="9">CASPASE_P20 domain-containing protein</fullName>
    </submittedName>
</protein>
<evidence type="ECO:0000256" key="3">
    <source>
        <dbReference type="ARBA" id="ARBA00022703"/>
    </source>
</evidence>
<proteinExistence type="inferred from homology"/>
<comment type="similarity">
    <text evidence="1 5">Belongs to the peptidase C14A family.</text>
</comment>
<dbReference type="PROSITE" id="PS50207">
    <property type="entry name" value="CASPASE_P10"/>
    <property type="match status" value="1"/>
</dbReference>
<dbReference type="Pfam" id="PF00656">
    <property type="entry name" value="Peptidase_C14"/>
    <property type="match status" value="1"/>
</dbReference>
<dbReference type="InterPro" id="IPR001309">
    <property type="entry name" value="Pept_C14_p20"/>
</dbReference>
<reference evidence="9" key="1">
    <citation type="submission" date="2016-11" db="UniProtKB">
        <authorList>
            <consortium name="WormBaseParasite"/>
        </authorList>
    </citation>
    <scope>IDENTIFICATION</scope>
</reference>
<keyword evidence="8" id="KW-1185">Reference proteome</keyword>
<dbReference type="PRINTS" id="PR00376">
    <property type="entry name" value="IL1BCENZYME"/>
</dbReference>
<evidence type="ECO:0000256" key="4">
    <source>
        <dbReference type="ARBA" id="ARBA00022801"/>
    </source>
</evidence>
<dbReference type="InterPro" id="IPR011600">
    <property type="entry name" value="Pept_C14_caspase"/>
</dbReference>
<dbReference type="SMART" id="SM00115">
    <property type="entry name" value="CASc"/>
    <property type="match status" value="1"/>
</dbReference>
<evidence type="ECO:0000256" key="2">
    <source>
        <dbReference type="ARBA" id="ARBA00022670"/>
    </source>
</evidence>
<sequence length="632" mass="71128">MWLHLESSLGRGTPEQLRYRWATAPTFPTLNVHVNVPLEQNSRPQTTPTPKPVQLPSFSGQCRAVIFNQAYNQEVNCCLEVRDYERFLDRCGFIVNYVPSTDFSDIKNGIEGVAKDAKQLVVVVLLESDEPADLDEIVKLLLAANDSTQKLLIFCRISNTDAEEKADCVKLMRPDECRGKLRNMVLMSITVKMRDEVRTFLQLLADLKKRKWHSRGLGELIQYEIESEVFDKFRLKTQNGLTGEFIQPRLPVKMLKDREEFARIIGDGSHLKQLDAETVERLKTDPNPIDDLVYYIGNRATKKALIIHNVSFVLPTLNRPESYMDFKNLRHVLTLMQFSVTEMVNLTAEQMREAVRNFANDESHGDACVLAIMSHGSLGIICGTDYRRGEKLGIVEEFEILQLMSRGAGVWAKPRLVLIQACRIDSSEAEKLAANSERVCAMMTEMAIQVGIHQGNPASGSEPPPEQSGLIVAHSTSPGDFAFRSSYGSRFILALCATFYEFAHKEDLVSMLTRINFAMVRGFKQPELNGEVLSLQLPCWTVQTHKKFFLVSTQSLFEGPAEAMADRVDQQQPKVCPCVILYLAAVIPPVWIAEFDLVIIYRILNGSEATDASEDAAFLIGHGRRNLSAHPE</sequence>
<dbReference type="InterPro" id="IPR029030">
    <property type="entry name" value="Caspase-like_dom_sf"/>
</dbReference>
<dbReference type="GO" id="GO:0004197">
    <property type="term" value="F:cysteine-type endopeptidase activity"/>
    <property type="evidence" value="ECO:0007669"/>
    <property type="project" value="InterPro"/>
</dbReference>